<dbReference type="GO" id="GO:0016301">
    <property type="term" value="F:kinase activity"/>
    <property type="evidence" value="ECO:0007669"/>
    <property type="project" value="UniProtKB-KW"/>
</dbReference>
<reference evidence="2" key="1">
    <citation type="journal article" date="2019" name="Genome Announc.">
        <title>Draft Genome Sequence of Pseudoalteromonas piscicida Strain 36Y ROTHPW, an Hypersaline Seawater Isolate from the South Coast of Sonora, Mexico.</title>
        <authorList>
            <person name="Sanchez-Diaz R."/>
            <person name="Molina-Garza Z.J."/>
            <person name="Cruz-Suarez L.E."/>
            <person name="Selvin J."/>
            <person name="Kiran G.S."/>
            <person name="Ibarra-Gamez J.C."/>
            <person name="Gomez-Gil B."/>
            <person name="Galaviz-Silva L."/>
        </authorList>
    </citation>
    <scope>NUCLEOTIDE SEQUENCE [LARGE SCALE GENOMIC DNA]</scope>
    <source>
        <strain evidence="2">36Y_RITHPW</strain>
    </source>
</reference>
<dbReference type="RefSeq" id="WP_099643417.1">
    <property type="nucleotide sequence ID" value="NZ_NKHF01000087.1"/>
</dbReference>
<organism evidence="1 2">
    <name type="scientific">Pseudoalteromonas piscicida</name>
    <dbReference type="NCBI Taxonomy" id="43662"/>
    <lineage>
        <taxon>Bacteria</taxon>
        <taxon>Pseudomonadati</taxon>
        <taxon>Pseudomonadota</taxon>
        <taxon>Gammaproteobacteria</taxon>
        <taxon>Alteromonadales</taxon>
        <taxon>Pseudoalteromonadaceae</taxon>
        <taxon>Pseudoalteromonas</taxon>
    </lineage>
</organism>
<accession>A0A2A5JLN3</accession>
<dbReference type="Gene3D" id="3.40.50.300">
    <property type="entry name" value="P-loop containing nucleotide triphosphate hydrolases"/>
    <property type="match status" value="1"/>
</dbReference>
<gene>
    <name evidence="1" type="ORF">CEX98_18075</name>
</gene>
<comment type="caution">
    <text evidence="1">The sequence shown here is derived from an EMBL/GenBank/DDBJ whole genome shotgun (WGS) entry which is preliminary data.</text>
</comment>
<dbReference type="PANTHER" id="PTHR37816:SF3">
    <property type="entry name" value="MODULATES DNA TOPOLOGY"/>
    <property type="match status" value="1"/>
</dbReference>
<sequence>MKKIAVFGKPGSGKSTVSRALAAAVNIPLYQLDSILYKANGELIKREDFEVIHQNILSSEKWLIDGFGPFESFNQRLAAADTLVYIDLPYRVSYWFVVKRFLKSIVTKPEGWPDGSSVLKGTIASIKTLRQCPRFWNDDFTAELQRNTPAKSLYIIKSVKELDRFMRQHAK</sequence>
<dbReference type="InterPro" id="IPR052922">
    <property type="entry name" value="Cytidylate_Kinase-2"/>
</dbReference>
<keyword evidence="1" id="KW-0808">Transferase</keyword>
<dbReference type="PANTHER" id="PTHR37816">
    <property type="entry name" value="YALI0E33011P"/>
    <property type="match status" value="1"/>
</dbReference>
<keyword evidence="1" id="KW-0418">Kinase</keyword>
<name>A0A2A5JLN3_PSEO7</name>
<dbReference type="EMBL" id="NKHF01000087">
    <property type="protein sequence ID" value="PCK30362.1"/>
    <property type="molecule type" value="Genomic_DNA"/>
</dbReference>
<dbReference type="SUPFAM" id="SSF52540">
    <property type="entry name" value="P-loop containing nucleoside triphosphate hydrolases"/>
    <property type="match status" value="1"/>
</dbReference>
<evidence type="ECO:0000313" key="1">
    <source>
        <dbReference type="EMBL" id="PCK30362.1"/>
    </source>
</evidence>
<proteinExistence type="predicted"/>
<protein>
    <submittedName>
        <fullName evidence="1">Adenylate kinase</fullName>
    </submittedName>
</protein>
<evidence type="ECO:0000313" key="2">
    <source>
        <dbReference type="Proteomes" id="UP000228621"/>
    </source>
</evidence>
<dbReference type="InterPro" id="IPR027417">
    <property type="entry name" value="P-loop_NTPase"/>
</dbReference>
<dbReference type="Proteomes" id="UP000228621">
    <property type="component" value="Unassembled WGS sequence"/>
</dbReference>
<dbReference type="AlphaFoldDB" id="A0A2A5JLN3"/>
<keyword evidence="2" id="KW-1185">Reference proteome</keyword>
<dbReference type="OrthoDB" id="5296079at2"/>